<reference evidence="2 3" key="1">
    <citation type="journal article" date="2019" name="Sci. Data">
        <title>Hybrid genome assembly and annotation of Danionella translucida.</title>
        <authorList>
            <person name="Kadobianskyi M."/>
            <person name="Schulze L."/>
            <person name="Schuelke M."/>
            <person name="Judkewitz B."/>
        </authorList>
    </citation>
    <scope>NUCLEOTIDE SEQUENCE [LARGE SCALE GENOMIC DNA]</scope>
    <source>
        <strain evidence="2 3">Bolton</strain>
    </source>
</reference>
<name>A0A553RFS3_9TELE</name>
<evidence type="ECO:0000256" key="1">
    <source>
        <dbReference type="SAM" id="MobiDB-lite"/>
    </source>
</evidence>
<accession>A0A553RFS3</accession>
<feature type="compositionally biased region" description="Polar residues" evidence="1">
    <location>
        <begin position="131"/>
        <end position="159"/>
    </location>
</feature>
<keyword evidence="3" id="KW-1185">Reference proteome</keyword>
<dbReference type="AlphaFoldDB" id="A0A553RFS3"/>
<feature type="region of interest" description="Disordered" evidence="1">
    <location>
        <begin position="101"/>
        <end position="238"/>
    </location>
</feature>
<comment type="caution">
    <text evidence="2">The sequence shown here is derived from an EMBL/GenBank/DDBJ whole genome shotgun (WGS) entry which is preliminary data.</text>
</comment>
<evidence type="ECO:0000313" key="3">
    <source>
        <dbReference type="Proteomes" id="UP000316079"/>
    </source>
</evidence>
<feature type="region of interest" description="Disordered" evidence="1">
    <location>
        <begin position="278"/>
        <end position="302"/>
    </location>
</feature>
<organism evidence="2 3">
    <name type="scientific">Danionella cerebrum</name>
    <dbReference type="NCBI Taxonomy" id="2873325"/>
    <lineage>
        <taxon>Eukaryota</taxon>
        <taxon>Metazoa</taxon>
        <taxon>Chordata</taxon>
        <taxon>Craniata</taxon>
        <taxon>Vertebrata</taxon>
        <taxon>Euteleostomi</taxon>
        <taxon>Actinopterygii</taxon>
        <taxon>Neopterygii</taxon>
        <taxon>Teleostei</taxon>
        <taxon>Ostariophysi</taxon>
        <taxon>Cypriniformes</taxon>
        <taxon>Danionidae</taxon>
        <taxon>Danioninae</taxon>
        <taxon>Danionella</taxon>
    </lineage>
</organism>
<feature type="compositionally biased region" description="Polar residues" evidence="1">
    <location>
        <begin position="223"/>
        <end position="232"/>
    </location>
</feature>
<gene>
    <name evidence="2" type="ORF">DNTS_003322</name>
</gene>
<evidence type="ECO:0000313" key="2">
    <source>
        <dbReference type="EMBL" id="TRZ01007.1"/>
    </source>
</evidence>
<dbReference type="EMBL" id="SRMA01024180">
    <property type="protein sequence ID" value="TRZ01007.1"/>
    <property type="molecule type" value="Genomic_DNA"/>
</dbReference>
<dbReference type="Proteomes" id="UP000316079">
    <property type="component" value="Unassembled WGS sequence"/>
</dbReference>
<proteinExistence type="predicted"/>
<sequence>MAQLNLGPLYVISITLVDGDVERNLPEVHIPQYLTYLNAEIIVRLVEEALDKLSHYPLTPGPGFNPLLDLLEENADYWTVEMDSGGDSLAVSFCPVHNTVPQETERPQQGPEVHPSASGSAASLGERSSDSEQPAASGQNNREAGSRRSNTSTEQNQAGTMEESKRKRKTNDTSEATETKRRKTDQLPETDIGSSPPSSSDEISFDNEQPGPSGLNNREIWTHQHQSSTSQEDVMGGDHMKKHLERMNSLGQEKDAERAQRENGNEIWILIQIKPAFPSAQASEDTEALADSCEMYNKDNVK</sequence>
<protein>
    <submittedName>
        <fullName evidence="2">Uncharacterized protein</fullName>
    </submittedName>
</protein>